<dbReference type="Proteomes" id="UP000053317">
    <property type="component" value="Unassembled WGS sequence"/>
</dbReference>
<dbReference type="SUPFAM" id="SSF53335">
    <property type="entry name" value="S-adenosyl-L-methionine-dependent methyltransferases"/>
    <property type="match status" value="1"/>
</dbReference>
<protein>
    <submittedName>
        <fullName evidence="1">Putative sam dependent</fullName>
    </submittedName>
</protein>
<reference evidence="1 2" key="1">
    <citation type="submission" date="2015-05" db="EMBL/GenBank/DDBJ databases">
        <title>Distinctive expansion of gene families associated with plant cell wall degradation and secondary metabolism in the genomes of grapevine trunk pathogens.</title>
        <authorList>
            <person name="Lawrence D.P."/>
            <person name="Travadon R."/>
            <person name="Rolshausen P.E."/>
            <person name="Baumgartner K."/>
        </authorList>
    </citation>
    <scope>NUCLEOTIDE SEQUENCE [LARGE SCALE GENOMIC DNA]</scope>
    <source>
        <strain evidence="1">UCRPC4</strain>
    </source>
</reference>
<dbReference type="InterPro" id="IPR029063">
    <property type="entry name" value="SAM-dependent_MTases_sf"/>
</dbReference>
<organism evidence="1 2">
    <name type="scientific">Phaeomoniella chlamydospora</name>
    <name type="common">Phaeoacremonium chlamydosporum</name>
    <dbReference type="NCBI Taxonomy" id="158046"/>
    <lineage>
        <taxon>Eukaryota</taxon>
        <taxon>Fungi</taxon>
        <taxon>Dikarya</taxon>
        <taxon>Ascomycota</taxon>
        <taxon>Pezizomycotina</taxon>
        <taxon>Eurotiomycetes</taxon>
        <taxon>Chaetothyriomycetidae</taxon>
        <taxon>Phaeomoniellales</taxon>
        <taxon>Phaeomoniellaceae</taxon>
        <taxon>Phaeomoniella</taxon>
    </lineage>
</organism>
<dbReference type="EMBL" id="LCWF01000137">
    <property type="protein sequence ID" value="KKY17728.1"/>
    <property type="molecule type" value="Genomic_DNA"/>
</dbReference>
<dbReference type="Gene3D" id="3.40.50.150">
    <property type="entry name" value="Vaccinia Virus protein VP39"/>
    <property type="match status" value="1"/>
</dbReference>
<gene>
    <name evidence="1" type="ORF">UCRPC4_g05361</name>
</gene>
<evidence type="ECO:0000313" key="1">
    <source>
        <dbReference type="EMBL" id="KKY17728.1"/>
    </source>
</evidence>
<reference evidence="1 2" key="2">
    <citation type="submission" date="2015-05" db="EMBL/GenBank/DDBJ databases">
        <authorList>
            <person name="Morales-Cruz A."/>
            <person name="Amrine K.C."/>
            <person name="Cantu D."/>
        </authorList>
    </citation>
    <scope>NUCLEOTIDE SEQUENCE [LARGE SCALE GENOMIC DNA]</scope>
    <source>
        <strain evidence="1">UCRPC4</strain>
    </source>
</reference>
<sequence length="279" mass="31734">MMKLDEANRLDLQHHLWLHALKGRLHLAPFPSDIQNALDIGTGTGIWAIDFADMYPDCQVMGTDLSPIQPGWVPPNCQFMVDDADSGDEWDLPQMDYIHSRIITVGIKDWPRYFQRCMKTLKPGGWIEVQEYIIDIYCADGTCPEDDPAFQWSKINSEAMNKNGTDPRAAARFGDYLRDVGFVNVTEVREAWPIGASATEDEHSKILGQSMLYNITEATRSMNAFITRKLGWSKEEVDVLLSKLHTALKDDRRHHCVDMIVHYAQKPLYSSEASVSSKR</sequence>
<dbReference type="CDD" id="cd02440">
    <property type="entry name" value="AdoMet_MTases"/>
    <property type="match status" value="1"/>
</dbReference>
<dbReference type="PANTHER" id="PTHR43591">
    <property type="entry name" value="METHYLTRANSFERASE"/>
    <property type="match status" value="1"/>
</dbReference>
<dbReference type="PANTHER" id="PTHR43591:SF24">
    <property type="entry name" value="2-METHOXY-6-POLYPRENYL-1,4-BENZOQUINOL METHYLASE, MITOCHONDRIAL"/>
    <property type="match status" value="1"/>
</dbReference>
<accession>A0A0G2G1A7</accession>
<evidence type="ECO:0000313" key="2">
    <source>
        <dbReference type="Proteomes" id="UP000053317"/>
    </source>
</evidence>
<name>A0A0G2G1A7_PHACM</name>
<keyword evidence="2" id="KW-1185">Reference proteome</keyword>
<dbReference type="OrthoDB" id="2013972at2759"/>
<comment type="caution">
    <text evidence="1">The sequence shown here is derived from an EMBL/GenBank/DDBJ whole genome shotgun (WGS) entry which is preliminary data.</text>
</comment>
<proteinExistence type="predicted"/>
<dbReference type="AlphaFoldDB" id="A0A0G2G1A7"/>
<dbReference type="GO" id="GO:0008168">
    <property type="term" value="F:methyltransferase activity"/>
    <property type="evidence" value="ECO:0007669"/>
    <property type="project" value="TreeGrafter"/>
</dbReference>
<dbReference type="Pfam" id="PF13489">
    <property type="entry name" value="Methyltransf_23"/>
    <property type="match status" value="1"/>
</dbReference>